<evidence type="ECO:0000313" key="1">
    <source>
        <dbReference type="EMBL" id="CNU05016.1"/>
    </source>
</evidence>
<reference evidence="1 2" key="1">
    <citation type="submission" date="2015-03" db="EMBL/GenBank/DDBJ databases">
        <authorList>
            <consortium name="Pathogen Informatics"/>
        </authorList>
    </citation>
    <scope>NUCLEOTIDE SEQUENCE [LARGE SCALE GENOMIC DNA]</scope>
    <source>
        <strain evidence="1 2">D4891</strain>
    </source>
</reference>
<organism evidence="1 2">
    <name type="scientific">Salmonella enterica subsp. enterica serovar Bovismorbificans</name>
    <dbReference type="NCBI Taxonomy" id="58097"/>
    <lineage>
        <taxon>Bacteria</taxon>
        <taxon>Pseudomonadati</taxon>
        <taxon>Pseudomonadota</taxon>
        <taxon>Gammaproteobacteria</taxon>
        <taxon>Enterobacterales</taxon>
        <taxon>Enterobacteriaceae</taxon>
        <taxon>Salmonella</taxon>
    </lineage>
</organism>
<proteinExistence type="predicted"/>
<protein>
    <submittedName>
        <fullName evidence="1">Uncharacterized protein</fullName>
    </submittedName>
</protein>
<name>A0A655CAQ3_SALET</name>
<dbReference type="AlphaFoldDB" id="A0A655CAQ3"/>
<sequence length="66" mass="7881">MIFRIFEEEEGVDMQSVFVFKEARGCFDIFQFRTRRQTLAQLRLYAQSLVVVRFDQIDPYGINQAL</sequence>
<dbReference type="EMBL" id="CQPD01000014">
    <property type="protein sequence ID" value="CNU05016.1"/>
    <property type="molecule type" value="Genomic_DNA"/>
</dbReference>
<accession>A0A655CAQ3</accession>
<dbReference type="Proteomes" id="UP000042394">
    <property type="component" value="Unassembled WGS sequence"/>
</dbReference>
<evidence type="ECO:0000313" key="2">
    <source>
        <dbReference type="Proteomes" id="UP000042394"/>
    </source>
</evidence>
<gene>
    <name evidence="1" type="ORF">ERS008207_01691</name>
</gene>